<keyword evidence="1" id="KW-0812">Transmembrane</keyword>
<keyword evidence="3" id="KW-1185">Reference proteome</keyword>
<dbReference type="STRING" id="119000.SAMN05661010_01439"/>
<reference evidence="2 3" key="1">
    <citation type="submission" date="2016-10" db="EMBL/GenBank/DDBJ databases">
        <authorList>
            <person name="de Groot N.N."/>
        </authorList>
    </citation>
    <scope>NUCLEOTIDE SEQUENCE [LARGE SCALE GENOMIC DNA]</scope>
    <source>
        <strain evidence="2 3">DSM 14789</strain>
    </source>
</reference>
<protein>
    <submittedName>
        <fullName evidence="2">Uncharacterized protein</fullName>
    </submittedName>
</protein>
<evidence type="ECO:0000256" key="1">
    <source>
        <dbReference type="SAM" id="Phobius"/>
    </source>
</evidence>
<evidence type="ECO:0000313" key="3">
    <source>
        <dbReference type="Proteomes" id="UP000198654"/>
    </source>
</evidence>
<feature type="transmembrane region" description="Helical" evidence="1">
    <location>
        <begin position="5"/>
        <end position="22"/>
    </location>
</feature>
<proteinExistence type="predicted"/>
<gene>
    <name evidence="2" type="ORF">SAMN05661010_01439</name>
</gene>
<dbReference type="EMBL" id="FNGI01000003">
    <property type="protein sequence ID" value="SDL36167.1"/>
    <property type="molecule type" value="Genomic_DNA"/>
</dbReference>
<keyword evidence="1" id="KW-1133">Transmembrane helix</keyword>
<evidence type="ECO:0000313" key="2">
    <source>
        <dbReference type="EMBL" id="SDL36167.1"/>
    </source>
</evidence>
<dbReference type="OrthoDB" id="6120615at2"/>
<dbReference type="Proteomes" id="UP000198654">
    <property type="component" value="Unassembled WGS sequence"/>
</dbReference>
<dbReference type="AlphaFoldDB" id="A0A1G9JEY4"/>
<accession>A0A1G9JEY4</accession>
<name>A0A1G9JEY4_9GAMM</name>
<keyword evidence="1" id="KW-0472">Membrane</keyword>
<feature type="transmembrane region" description="Helical" evidence="1">
    <location>
        <begin position="60"/>
        <end position="82"/>
    </location>
</feature>
<organism evidence="2 3">
    <name type="scientific">Modicisalibacter muralis</name>
    <dbReference type="NCBI Taxonomy" id="119000"/>
    <lineage>
        <taxon>Bacteria</taxon>
        <taxon>Pseudomonadati</taxon>
        <taxon>Pseudomonadota</taxon>
        <taxon>Gammaproteobacteria</taxon>
        <taxon>Oceanospirillales</taxon>
        <taxon>Halomonadaceae</taxon>
        <taxon>Modicisalibacter</taxon>
    </lineage>
</organism>
<dbReference type="RefSeq" id="WP_089727015.1">
    <property type="nucleotide sequence ID" value="NZ_FNGI01000003.1"/>
</dbReference>
<sequence>MTRWGTLALIVPIFVLLGMYFWELGDVRECQLSGGHWDYLSEACRAQPQPFVSFLERHPWLGNGGMLLSVAGLVMCFLGLYVKRR</sequence>